<dbReference type="Pfam" id="PF12904">
    <property type="entry name" value="Collagen_bind_2"/>
    <property type="match status" value="1"/>
</dbReference>
<dbReference type="RefSeq" id="WP_196104078.1">
    <property type="nucleotide sequence ID" value="NZ_CP064942.1"/>
</dbReference>
<evidence type="ECO:0000259" key="2">
    <source>
        <dbReference type="Pfam" id="PF12904"/>
    </source>
</evidence>
<organism evidence="5 6">
    <name type="scientific">Pontivivens ytuae</name>
    <dbReference type="NCBI Taxonomy" id="2789856"/>
    <lineage>
        <taxon>Bacteria</taxon>
        <taxon>Pseudomonadati</taxon>
        <taxon>Pseudomonadota</taxon>
        <taxon>Alphaproteobacteria</taxon>
        <taxon>Rhodobacterales</taxon>
        <taxon>Paracoccaceae</taxon>
        <taxon>Pontivivens</taxon>
    </lineage>
</organism>
<keyword evidence="6" id="KW-1185">Reference proteome</keyword>
<evidence type="ECO:0000259" key="3">
    <source>
        <dbReference type="Pfam" id="PF16586"/>
    </source>
</evidence>
<protein>
    <submittedName>
        <fullName evidence="5">DUF5060 domain-containing protein</fullName>
    </submittedName>
</protein>
<reference evidence="5 6" key="1">
    <citation type="submission" date="2020-11" db="EMBL/GenBank/DDBJ databases">
        <title>Description of Pontivivens ytuae sp. nov. isolated from deep sea sediment of Mariana Trench.</title>
        <authorList>
            <person name="Wang Z."/>
            <person name="Sun Q.-L."/>
            <person name="Xu X.-D."/>
            <person name="Tang Y.-Z."/>
            <person name="Zhang J."/>
        </authorList>
    </citation>
    <scope>NUCLEOTIDE SEQUENCE [LARGE SCALE GENOMIC DNA]</scope>
    <source>
        <strain evidence="5 6">MT2928</strain>
    </source>
</reference>
<dbReference type="Pfam" id="PF17829">
    <property type="entry name" value="GH115_C"/>
    <property type="match status" value="1"/>
</dbReference>
<evidence type="ECO:0000313" key="5">
    <source>
        <dbReference type="EMBL" id="QPH54877.1"/>
    </source>
</evidence>
<dbReference type="EMBL" id="CP064942">
    <property type="protein sequence ID" value="QPH54877.1"/>
    <property type="molecule type" value="Genomic_DNA"/>
</dbReference>
<feature type="compositionally biased region" description="Pro residues" evidence="1">
    <location>
        <begin position="813"/>
        <end position="827"/>
    </location>
</feature>
<dbReference type="InterPro" id="IPR013783">
    <property type="entry name" value="Ig-like_fold"/>
</dbReference>
<accession>A0A7S9QDZ8</accession>
<dbReference type="Proteomes" id="UP000594800">
    <property type="component" value="Chromosome"/>
</dbReference>
<dbReference type="Pfam" id="PF17963">
    <property type="entry name" value="Big_9"/>
    <property type="match status" value="1"/>
</dbReference>
<feature type="compositionally biased region" description="Acidic residues" evidence="1">
    <location>
        <begin position="605"/>
        <end position="615"/>
    </location>
</feature>
<gene>
    <name evidence="5" type="ORF">I0K15_03665</name>
</gene>
<evidence type="ECO:0000256" key="1">
    <source>
        <dbReference type="SAM" id="MobiDB-lite"/>
    </source>
</evidence>
<sequence length="1297" mass="138777">MATISGEQKTWHKVTLDFEVPETFREEASTFRDHRLDVTFTNAATGTTITVPGYFAADGDAANTGATEGNIWRVNFNPPEAGDWTYEVSFREGNDIAATPYEDAPNAGQPVTYLDGETGTVAVTETDKTGEDFRAKGMLLQDEGTHYLQHQGDGDYFVRGGPGVPENFLASQDIDNTPTGRHDYASHLDDFNAGDPTWDGGKGQGLLGTINYLEEQGQNTIYVMTLTAAGDGQDIWPWAATDLNELGKNTRNLDPDITSVYDVSKLDQWGILFDHMDEKGIYKNVLLQETENDQLLDGGTSADGSSLSVERMIYMREMVARYGHNNGIQWNIGEENTNTNQQVKDMASYLKAVDGYDHLVTMHTFPGDTGKYNNLTGFEDFDGPSLQTGPADGTREKFQEFLEKSAAAGDPWVMTWDEASGGNAIIDPGSNNPDSTNERALREEFWGTLTVGGSGGNWYIKQSNGHSFDQNIDFFDQHTSLWTWTAAATDFFNTHIPFWEMEEKDELTSDNDDFVMAKDGEYYVVYLPYGEAGNVQLNLNGHGGETFDVFWYNPREGGDLIADGTVEGGAVRQLGGAPEDGGKDWVLFLRNSELPGDPGVGAPDPDPDPQPDPDPDPQPAGDPVFEMQDGRVVMQAEAGTFVYENNGANANWDLTTDLGGKGDGVMLWTGNDFFNGSNAGQPQTAPLEYQFTVDEPGTYYISLRSIRPETGEPGDRNNDFFVQFEDTGWKKVFFSGARETFQWGTTYDVNHQKSPSTFEVTQAMIDANDGVFTLGISGRSRQAGLDEIHIQKDGFSRDHNAPTSPLVDGATPPDVPDTPDNPTPPPTGDADITLYLVDAATDERVGTITPGGTVDLSELSTGAFSIEAVADSGAVGSARLTYNGSSQTENVAPYALFGDTNGDFEGETLTAGDHTVTVAFFSGANGSGTRLGETTVSFTAADAPPPNAAPEADRDAATVDAGGTVRIDVLDNDTDADGDPLTITDVTAPANGTAVIEGGTVVYKPAAGFSGDDAFRYTVSDGQGNTDTAIVDVTVEAAPAPDPDPQPDPDPDPQPDPGGDEAITLYLLDPVTDERIGELADGMEVDISALTDGQFSVEAVPESGEATRVRLTLDDGATRTEGMAPYALFGDIGDDITGRTLEPGDHSVAVTVLGANGQTLATRTVAFTAVEEAVDSGTGPSPFTIHLVDAGSDTLVEEIEEGDMIDLSGIDTGAQSLAVFTDNAEVESIALSLNGGRTQVESFSPYALFGDIEGDYRGGTLGDGPQELTIRAYSEDGGRGELIAEQTLTFETDALIA</sequence>
<feature type="region of interest" description="Disordered" evidence="1">
    <location>
        <begin position="592"/>
        <end position="625"/>
    </location>
</feature>
<dbReference type="Pfam" id="PF16586">
    <property type="entry name" value="DUF5060"/>
    <property type="match status" value="1"/>
</dbReference>
<evidence type="ECO:0000259" key="4">
    <source>
        <dbReference type="Pfam" id="PF17829"/>
    </source>
</evidence>
<proteinExistence type="predicted"/>
<dbReference type="Gene3D" id="3.20.20.80">
    <property type="entry name" value="Glycosidases"/>
    <property type="match status" value="1"/>
</dbReference>
<dbReference type="KEGG" id="poz:I0K15_03665"/>
<evidence type="ECO:0000313" key="6">
    <source>
        <dbReference type="Proteomes" id="UP000594800"/>
    </source>
</evidence>
<dbReference type="InterPro" id="IPR041437">
    <property type="entry name" value="GH115_C"/>
</dbReference>
<feature type="region of interest" description="Disordered" evidence="1">
    <location>
        <begin position="1037"/>
        <end position="1061"/>
    </location>
</feature>
<feature type="domain" description="Putative collagen-binding" evidence="2">
    <location>
        <begin position="510"/>
        <end position="589"/>
    </location>
</feature>
<dbReference type="Gene3D" id="2.60.40.2810">
    <property type="match status" value="1"/>
</dbReference>
<feature type="domain" description="DUF5060" evidence="3">
    <location>
        <begin position="9"/>
        <end position="91"/>
    </location>
</feature>
<dbReference type="InterPro" id="IPR024749">
    <property type="entry name" value="Collagen-bd_put"/>
</dbReference>
<dbReference type="InterPro" id="IPR032260">
    <property type="entry name" value="DUF5060"/>
</dbReference>
<feature type="region of interest" description="Disordered" evidence="1">
    <location>
        <begin position="794"/>
        <end position="828"/>
    </location>
</feature>
<dbReference type="Gene3D" id="2.60.120.1620">
    <property type="match status" value="1"/>
</dbReference>
<dbReference type="Gene3D" id="2.60.40.10">
    <property type="entry name" value="Immunoglobulins"/>
    <property type="match status" value="1"/>
</dbReference>
<feature type="domain" description="Gylcosyl hydrolase 115 C-terminal" evidence="4">
    <location>
        <begin position="625"/>
        <end position="794"/>
    </location>
</feature>
<name>A0A7S9QDZ8_9RHOB</name>